<dbReference type="Pfam" id="PF12932">
    <property type="entry name" value="Sec16"/>
    <property type="match status" value="1"/>
</dbReference>
<feature type="region of interest" description="Disordered" evidence="11">
    <location>
        <begin position="811"/>
        <end position="863"/>
    </location>
</feature>
<name>A0AA39D4J6_9EURO</name>
<feature type="compositionally biased region" description="Polar residues" evidence="11">
    <location>
        <begin position="1647"/>
        <end position="1659"/>
    </location>
</feature>
<feature type="compositionally biased region" description="Low complexity" evidence="11">
    <location>
        <begin position="1677"/>
        <end position="1687"/>
    </location>
</feature>
<feature type="compositionally biased region" description="Pro residues" evidence="11">
    <location>
        <begin position="1535"/>
        <end position="1547"/>
    </location>
</feature>
<feature type="compositionally biased region" description="Polar residues" evidence="11">
    <location>
        <begin position="154"/>
        <end position="171"/>
    </location>
</feature>
<dbReference type="EMBL" id="JAPDRN010000001">
    <property type="protein sequence ID" value="KAJ9647483.1"/>
    <property type="molecule type" value="Genomic_DNA"/>
</dbReference>
<feature type="compositionally biased region" description="Polar residues" evidence="11">
    <location>
        <begin position="300"/>
        <end position="314"/>
    </location>
</feature>
<dbReference type="InterPro" id="IPR024340">
    <property type="entry name" value="Sec16_CCD"/>
</dbReference>
<feature type="compositionally biased region" description="Low complexity" evidence="11">
    <location>
        <begin position="61"/>
        <end position="79"/>
    </location>
</feature>
<dbReference type="GO" id="GO:0006914">
    <property type="term" value="P:autophagy"/>
    <property type="evidence" value="ECO:0007669"/>
    <property type="project" value="UniProtKB-KW"/>
</dbReference>
<feature type="compositionally biased region" description="Polar residues" evidence="11">
    <location>
        <begin position="278"/>
        <end position="288"/>
    </location>
</feature>
<feature type="compositionally biased region" description="Polar residues" evidence="11">
    <location>
        <begin position="1417"/>
        <end position="1428"/>
    </location>
</feature>
<reference evidence="14" key="1">
    <citation type="submission" date="2022-10" db="EMBL/GenBank/DDBJ databases">
        <title>Culturing micro-colonial fungi from biological soil crusts in the Mojave desert and describing Neophaeococcomyces mojavensis, and introducing the new genera and species Taxawa tesnikishii.</title>
        <authorList>
            <person name="Kurbessoian T."/>
            <person name="Stajich J.E."/>
        </authorList>
    </citation>
    <scope>NUCLEOTIDE SEQUENCE</scope>
    <source>
        <strain evidence="14">TK_35</strain>
    </source>
</reference>
<feature type="compositionally biased region" description="Polar residues" evidence="11">
    <location>
        <begin position="1442"/>
        <end position="1461"/>
    </location>
</feature>
<feature type="compositionally biased region" description="Polar residues" evidence="11">
    <location>
        <begin position="768"/>
        <end position="780"/>
    </location>
</feature>
<dbReference type="GO" id="GO:0016192">
    <property type="term" value="P:vesicle-mediated transport"/>
    <property type="evidence" value="ECO:0007669"/>
    <property type="project" value="UniProtKB-KW"/>
</dbReference>
<feature type="compositionally biased region" description="Polar residues" evidence="11">
    <location>
        <begin position="561"/>
        <end position="570"/>
    </location>
</feature>
<feature type="compositionally biased region" description="Pro residues" evidence="11">
    <location>
        <begin position="1830"/>
        <end position="1846"/>
    </location>
</feature>
<feature type="region of interest" description="Disordered" evidence="11">
    <location>
        <begin position="1442"/>
        <end position="1484"/>
    </location>
</feature>
<feature type="domain" description="Sec16 Sec23-binding" evidence="12">
    <location>
        <begin position="1088"/>
        <end position="1393"/>
    </location>
</feature>
<evidence type="ECO:0000256" key="4">
    <source>
        <dbReference type="ARBA" id="ARBA00022824"/>
    </source>
</evidence>
<keyword evidence="3 10" id="KW-0813">Transport</keyword>
<dbReference type="GO" id="GO:0070973">
    <property type="term" value="P:protein localization to endoplasmic reticulum exit site"/>
    <property type="evidence" value="ECO:0007669"/>
    <property type="project" value="TreeGrafter"/>
</dbReference>
<feature type="domain" description="Sec16 central conserved" evidence="13">
    <location>
        <begin position="910"/>
        <end position="1028"/>
    </location>
</feature>
<comment type="function">
    <text evidence="9 10">Involved in the initiation of assembly of the COPII coat required for the formation of transport vesicles from the endoplasmic reticulum (ER) and the selection of cargo molecules. Also involved in autophagy.</text>
</comment>
<feature type="region of interest" description="Disordered" evidence="11">
    <location>
        <begin position="1747"/>
        <end position="1886"/>
    </location>
</feature>
<evidence type="ECO:0000256" key="3">
    <source>
        <dbReference type="ARBA" id="ARBA00022448"/>
    </source>
</evidence>
<accession>A0AA39D4J6</accession>
<keyword evidence="6 10" id="KW-0653">Protein transport</keyword>
<keyword evidence="4 10" id="KW-0256">Endoplasmic reticulum</keyword>
<evidence type="ECO:0000256" key="10">
    <source>
        <dbReference type="RuleBase" id="RU364101"/>
    </source>
</evidence>
<feature type="region of interest" description="Disordered" evidence="11">
    <location>
        <begin position="278"/>
        <end position="463"/>
    </location>
</feature>
<proteinExistence type="inferred from homology"/>
<keyword evidence="8 10" id="KW-0472">Membrane</keyword>
<feature type="region of interest" description="Disordered" evidence="11">
    <location>
        <begin position="154"/>
        <end position="173"/>
    </location>
</feature>
<feature type="compositionally biased region" description="Polar residues" evidence="11">
    <location>
        <begin position="398"/>
        <end position="415"/>
    </location>
</feature>
<feature type="compositionally biased region" description="Polar residues" evidence="11">
    <location>
        <begin position="1468"/>
        <end position="1479"/>
    </location>
</feature>
<dbReference type="PANTHER" id="PTHR13402">
    <property type="entry name" value="RGPR-RELATED"/>
    <property type="match status" value="1"/>
</dbReference>
<feature type="compositionally biased region" description="Basic residues" evidence="11">
    <location>
        <begin position="1868"/>
        <end position="1878"/>
    </location>
</feature>
<evidence type="ECO:0000256" key="11">
    <source>
        <dbReference type="SAM" id="MobiDB-lite"/>
    </source>
</evidence>
<comment type="similarity">
    <text evidence="2 10">Belongs to the SEC16 family.</text>
</comment>
<feature type="region of interest" description="Disordered" evidence="11">
    <location>
        <begin position="493"/>
        <end position="781"/>
    </location>
</feature>
<feature type="compositionally biased region" description="Low complexity" evidence="11">
    <location>
        <begin position="682"/>
        <end position="695"/>
    </location>
</feature>
<feature type="compositionally biased region" description="Pro residues" evidence="11">
    <location>
        <begin position="696"/>
        <end position="706"/>
    </location>
</feature>
<evidence type="ECO:0000259" key="12">
    <source>
        <dbReference type="Pfam" id="PF12931"/>
    </source>
</evidence>
<evidence type="ECO:0000256" key="6">
    <source>
        <dbReference type="ARBA" id="ARBA00022927"/>
    </source>
</evidence>
<feature type="compositionally biased region" description="Polar residues" evidence="11">
    <location>
        <begin position="439"/>
        <end position="460"/>
    </location>
</feature>
<feature type="region of interest" description="Disordered" evidence="11">
    <location>
        <begin position="190"/>
        <end position="224"/>
    </location>
</feature>
<keyword evidence="7 10" id="KW-0072">Autophagy</keyword>
<feature type="compositionally biased region" description="Polar residues" evidence="11">
    <location>
        <begin position="1783"/>
        <end position="1792"/>
    </location>
</feature>
<protein>
    <recommendedName>
        <fullName evidence="10">Protein transport protein sec16</fullName>
    </recommendedName>
</protein>
<dbReference type="Gene3D" id="1.25.40.1030">
    <property type="match status" value="1"/>
</dbReference>
<evidence type="ECO:0000256" key="2">
    <source>
        <dbReference type="ARBA" id="ARBA00005927"/>
    </source>
</evidence>
<evidence type="ECO:0000256" key="8">
    <source>
        <dbReference type="ARBA" id="ARBA00023136"/>
    </source>
</evidence>
<feature type="compositionally biased region" description="Low complexity" evidence="11">
    <location>
        <begin position="831"/>
        <end position="843"/>
    </location>
</feature>
<dbReference type="Pfam" id="PF12931">
    <property type="entry name" value="TPR_Sec16"/>
    <property type="match status" value="1"/>
</dbReference>
<dbReference type="GO" id="GO:0005789">
    <property type="term" value="C:endoplasmic reticulum membrane"/>
    <property type="evidence" value="ECO:0007669"/>
    <property type="project" value="UniProtKB-SubCell"/>
</dbReference>
<keyword evidence="15" id="KW-1185">Reference proteome</keyword>
<evidence type="ECO:0000313" key="15">
    <source>
        <dbReference type="Proteomes" id="UP001172681"/>
    </source>
</evidence>
<evidence type="ECO:0000313" key="14">
    <source>
        <dbReference type="EMBL" id="KAJ9647483.1"/>
    </source>
</evidence>
<feature type="compositionally biased region" description="Acidic residues" evidence="11">
    <location>
        <begin position="368"/>
        <end position="382"/>
    </location>
</feature>
<comment type="subcellular location">
    <subcellularLocation>
        <location evidence="1">Endoplasmic reticulum membrane</location>
        <topology evidence="1">Peripheral membrane protein</topology>
        <orientation evidence="1">Cytoplasmic side</orientation>
    </subcellularLocation>
</comment>
<sequence length="1886" mass="201229">MESASHANHVPTSAVISRAGHWLPALRPEVLEADEVSPNADSLSNTVENLPTGFVNEESHIIPPSSSLEESESGGASAHGFPEMLHVENHNEFSPEIKTTEATSTVPPPWSPEPAGVHLGGDELPSEDDDERLDPAWGIARTDTSRILEGVNRSTTFPDFSTPDTHNNSVDRGTPDSVLEQHTMVAEIEKTNISQQADPPTEPHSLEWMQDEHDGTRDPHEWTIPEQSPAVDEAAERFDEGVPLMQAEEPAAKLSEDKEISSSFNHLAVSADDEETSFFSQINGTTDSAPEAPSLDRKSTTQVLGSLNFSTSDALDSPAVEQKPEAPESSFFEMLADQNGTEIHPTTGDSKPTETTDVDAAAWAAALSDDEFLVEDADDLLPDSEPGSPSSFEAALRQDTSPSVQDNSNASNTQVAPGPNGARPQPQRQMSANPYAPHQPSTADMLQLSPTAKTTHNNIGISRPELAPMNSFQAQLQQRPSVQPMKSFVDQAKDGYKSPYDLPIDISKPRKRAHAPAHVQTPTTVAPPPRSSSLSDKPLQSPFVPSMASAGPAPPTAPALNMQSRSVSAMPSSGKSERPKSSSSSFFEELPIVPKHRPSSGHGRYTPHNNITTSPPQLPPQSPPRAAFSPPRVRSSPPPPSDPYAQFQLRAPERMDPYANVALQPPAQPAVSTTRYSPAPPASSLASASRTGPSPRYSPAPPPAGPPTNTLNRYATQPAVPHATGQAAPPMPHRYASQPHVHAAAPPPVLPFQPRTSSPLAYHKSSVDESTNEVSTSQAQRAGGLLRQVSAAGAIPSQSVASPEMSSAFDASVYGSPAKPPGVERLPPPRRSQTQSPSKQRPQAAFPTHISDVPNRPASAYGQPVVGRAPLESMPPARPQAQARGLATGLEFVRPIDEAQFDPLERWKGAPVFNFGFGGSVVSTFPKHVPRYTAGSARPQIKAAPGEVSTRNLKDDLVPLDALDNFPGPLRGKSKKKDVLSWMSEYIGALESSGPNTGASPSMPDPGSRHHEKLLLWKVVKALVEHDGILDGTALRSVNLILSPEVHALDEQTATQYRTDSEVSGIYRPSGNNARTDSIDPMAVETLRKRLLSGDRQAAVFHAMDNRLWSHALIISSTMERSVWSQVVREFVRQEVKTVGENSEPLSALYEIFGGNLEESIDELVPPSARAGLTMVSKIDSTGPTKNALDGLNRWKETLGLVLNNRCQGDQQALVVLGKLLEDYDRIEAAHICYLFSRSPAKPTIFGGGDDDQTPITLLGANHKKQPFDFGRDNEAIVLTEIVEFATSILAAGATTSFMPHLSAYKLQRAKTLADKGQKVEAQAYCDAIAATLKSNTKMSLYYHSVFLSELDDLSNRLKQTPIQGSSSWLGKPSLEKVSGSVWNKFSSFVVGDDSDAESKGSGKDAAEAGPFANVAGTPSVSRTGSQSDLYGAYSQSLPATVSNSRYAPNGVHSTRSSSELTRGRPSLDSQRSPPSTSHSHNRQYEPMNMLQQTGAAQSFNPYQAFAAASPPSSFPQSPPRSSYVPNNTFNPIPEDLPQPSYVPTPPAEEITQQSFGYDKDSVSTRMNEVPVGYGGFEPPQPQETATAPQHDQAGEAGYAPLSQSYGYEPPDSGYVPYVPEPDSPEENKKPKKKSFMDDDDDYFPKMSNQTQPPTSQPSVGGDDEAARKRANDEAAEAAFRAAAEADAAQEKEKAQAKRSSSWFGGWLGGKKAEQGLDSGKGGGAEPKIYKAKLGESKMKLYYDKDLGKWVNPDNPDAAKKTATPPPPRMGGTPAPSMGPSIGHTSNPSLPNMSVGPMSGPGSRSGTPASGPTVPSPLPGMSGPPSGTGTPPPAPTSAPGLAPPRPSTATSNASSIDDLIGPATGRKGAGKGAKKAKGRYVDVMAK</sequence>
<dbReference type="GO" id="GO:0070971">
    <property type="term" value="C:endoplasmic reticulum exit site"/>
    <property type="evidence" value="ECO:0007669"/>
    <property type="project" value="TreeGrafter"/>
</dbReference>
<dbReference type="GO" id="GO:0007030">
    <property type="term" value="P:Golgi organization"/>
    <property type="evidence" value="ECO:0007669"/>
    <property type="project" value="TreeGrafter"/>
</dbReference>
<feature type="compositionally biased region" description="Basic and acidic residues" evidence="11">
    <location>
        <begin position="1397"/>
        <end position="1407"/>
    </location>
</feature>
<organism evidence="14 15">
    <name type="scientific">Knufia peltigerae</name>
    <dbReference type="NCBI Taxonomy" id="1002370"/>
    <lineage>
        <taxon>Eukaryota</taxon>
        <taxon>Fungi</taxon>
        <taxon>Dikarya</taxon>
        <taxon>Ascomycota</taxon>
        <taxon>Pezizomycotina</taxon>
        <taxon>Eurotiomycetes</taxon>
        <taxon>Chaetothyriomycetidae</taxon>
        <taxon>Chaetothyriales</taxon>
        <taxon>Trichomeriaceae</taxon>
        <taxon>Knufia</taxon>
    </lineage>
</organism>
<dbReference type="CDD" id="cd09233">
    <property type="entry name" value="ACE1-Sec16-like"/>
    <property type="match status" value="1"/>
</dbReference>
<feature type="region of interest" description="Disordered" evidence="11">
    <location>
        <begin position="57"/>
        <end position="80"/>
    </location>
</feature>
<gene>
    <name evidence="14" type="primary">SEC16</name>
    <name evidence="14" type="ORF">H2204_000112</name>
</gene>
<feature type="region of interest" description="Disordered" evidence="11">
    <location>
        <begin position="1507"/>
        <end position="1729"/>
    </location>
</feature>
<feature type="compositionally biased region" description="Low complexity" evidence="11">
    <location>
        <begin position="1819"/>
        <end position="1829"/>
    </location>
</feature>
<dbReference type="Proteomes" id="UP001172681">
    <property type="component" value="Unassembled WGS sequence"/>
</dbReference>
<dbReference type="PANTHER" id="PTHR13402:SF6">
    <property type="entry name" value="SECRETORY 16, ISOFORM I"/>
    <property type="match status" value="1"/>
</dbReference>
<comment type="caution">
    <text evidence="14">The sequence shown here is derived from an EMBL/GenBank/DDBJ whole genome shotgun (WGS) entry which is preliminary data.</text>
</comment>
<dbReference type="FunFam" id="1.25.40.1030:FF:000008">
    <property type="entry name" value="Protein transport protein sec16"/>
    <property type="match status" value="1"/>
</dbReference>
<dbReference type="InterPro" id="IPR024298">
    <property type="entry name" value="Sec16_Sec23-bd"/>
</dbReference>
<evidence type="ECO:0000256" key="7">
    <source>
        <dbReference type="ARBA" id="ARBA00023006"/>
    </source>
</evidence>
<feature type="region of interest" description="Disordered" evidence="11">
    <location>
        <begin position="1394"/>
        <end position="1428"/>
    </location>
</feature>
<evidence type="ECO:0000256" key="1">
    <source>
        <dbReference type="ARBA" id="ARBA00004397"/>
    </source>
</evidence>
<feature type="region of interest" description="Disordered" evidence="11">
    <location>
        <begin position="99"/>
        <end position="130"/>
    </location>
</feature>
<evidence type="ECO:0000259" key="13">
    <source>
        <dbReference type="Pfam" id="PF12932"/>
    </source>
</evidence>
<dbReference type="GO" id="GO:0015031">
    <property type="term" value="P:protein transport"/>
    <property type="evidence" value="ECO:0007669"/>
    <property type="project" value="UniProtKB-KW"/>
</dbReference>
<evidence type="ECO:0000256" key="9">
    <source>
        <dbReference type="ARBA" id="ARBA00024687"/>
    </source>
</evidence>
<feature type="compositionally biased region" description="Basic and acidic residues" evidence="11">
    <location>
        <begin position="210"/>
        <end position="223"/>
    </location>
</feature>
<keyword evidence="5 10" id="KW-0931">ER-Golgi transport</keyword>
<dbReference type="GO" id="GO:0012507">
    <property type="term" value="C:ER to Golgi transport vesicle membrane"/>
    <property type="evidence" value="ECO:0007669"/>
    <property type="project" value="TreeGrafter"/>
</dbReference>
<feature type="compositionally biased region" description="Low complexity" evidence="11">
    <location>
        <begin position="624"/>
        <end position="635"/>
    </location>
</feature>
<evidence type="ECO:0000256" key="5">
    <source>
        <dbReference type="ARBA" id="ARBA00022892"/>
    </source>
</evidence>